<feature type="region of interest" description="Disordered" evidence="2">
    <location>
        <begin position="252"/>
        <end position="331"/>
    </location>
</feature>
<feature type="compositionally biased region" description="Basic and acidic residues" evidence="2">
    <location>
        <begin position="671"/>
        <end position="684"/>
    </location>
</feature>
<feature type="region of interest" description="Disordered" evidence="2">
    <location>
        <begin position="891"/>
        <end position="971"/>
    </location>
</feature>
<dbReference type="EMBL" id="JANBVO010000003">
    <property type="protein sequence ID" value="KAJ9155179.1"/>
    <property type="molecule type" value="Genomic_DNA"/>
</dbReference>
<feature type="region of interest" description="Disordered" evidence="2">
    <location>
        <begin position="404"/>
        <end position="472"/>
    </location>
</feature>
<comment type="caution">
    <text evidence="3">The sequence shown here is derived from an EMBL/GenBank/DDBJ whole genome shotgun (WGS) entry which is preliminary data.</text>
</comment>
<evidence type="ECO:0000256" key="2">
    <source>
        <dbReference type="SAM" id="MobiDB-lite"/>
    </source>
</evidence>
<feature type="compositionally biased region" description="Low complexity" evidence="2">
    <location>
        <begin position="445"/>
        <end position="460"/>
    </location>
</feature>
<feature type="compositionally biased region" description="Polar residues" evidence="2">
    <location>
        <begin position="258"/>
        <end position="288"/>
    </location>
</feature>
<feature type="compositionally biased region" description="Basic residues" evidence="2">
    <location>
        <begin position="106"/>
        <end position="128"/>
    </location>
</feature>
<reference evidence="3" key="1">
    <citation type="submission" date="2022-07" db="EMBL/GenBank/DDBJ databases">
        <title>Fungi with potential for degradation of polypropylene.</title>
        <authorList>
            <person name="Gostincar C."/>
        </authorList>
    </citation>
    <scope>NUCLEOTIDE SEQUENCE</scope>
    <source>
        <strain evidence="3">EXF-13308</strain>
    </source>
</reference>
<dbReference type="AlphaFoldDB" id="A0AA38RQ02"/>
<feature type="compositionally biased region" description="Basic and acidic residues" evidence="2">
    <location>
        <begin position="426"/>
        <end position="442"/>
    </location>
</feature>
<feature type="compositionally biased region" description="Low complexity" evidence="2">
    <location>
        <begin position="816"/>
        <end position="833"/>
    </location>
</feature>
<feature type="compositionally biased region" description="Basic and acidic residues" evidence="2">
    <location>
        <begin position="371"/>
        <end position="391"/>
    </location>
</feature>
<keyword evidence="1" id="KW-0175">Coiled coil</keyword>
<feature type="compositionally biased region" description="Low complexity" evidence="2">
    <location>
        <begin position="718"/>
        <end position="729"/>
    </location>
</feature>
<feature type="compositionally biased region" description="Low complexity" evidence="2">
    <location>
        <begin position="605"/>
        <end position="618"/>
    </location>
</feature>
<feature type="compositionally biased region" description="Low complexity" evidence="2">
    <location>
        <begin position="783"/>
        <end position="793"/>
    </location>
</feature>
<organism evidence="3 4">
    <name type="scientific">Pleurostoma richardsiae</name>
    <dbReference type="NCBI Taxonomy" id="41990"/>
    <lineage>
        <taxon>Eukaryota</taxon>
        <taxon>Fungi</taxon>
        <taxon>Dikarya</taxon>
        <taxon>Ascomycota</taxon>
        <taxon>Pezizomycotina</taxon>
        <taxon>Sordariomycetes</taxon>
        <taxon>Sordariomycetidae</taxon>
        <taxon>Calosphaeriales</taxon>
        <taxon>Pleurostomataceae</taxon>
        <taxon>Pleurostoma</taxon>
    </lineage>
</organism>
<evidence type="ECO:0000256" key="1">
    <source>
        <dbReference type="SAM" id="Coils"/>
    </source>
</evidence>
<feature type="compositionally biased region" description="Polar residues" evidence="2">
    <location>
        <begin position="84"/>
        <end position="96"/>
    </location>
</feature>
<evidence type="ECO:0000313" key="3">
    <source>
        <dbReference type="EMBL" id="KAJ9155179.1"/>
    </source>
</evidence>
<feature type="compositionally biased region" description="Acidic residues" evidence="2">
    <location>
        <begin position="950"/>
        <end position="962"/>
    </location>
</feature>
<name>A0AA38RQ02_9PEZI</name>
<feature type="compositionally biased region" description="Basic and acidic residues" evidence="2">
    <location>
        <begin position="742"/>
        <end position="756"/>
    </location>
</feature>
<feature type="region of interest" description="Disordered" evidence="2">
    <location>
        <begin position="549"/>
        <end position="622"/>
    </location>
</feature>
<feature type="compositionally biased region" description="Gly residues" evidence="2">
    <location>
        <begin position="932"/>
        <end position="942"/>
    </location>
</feature>
<feature type="compositionally biased region" description="Low complexity" evidence="2">
    <location>
        <begin position="572"/>
        <end position="592"/>
    </location>
</feature>
<feature type="region of interest" description="Disordered" evidence="2">
    <location>
        <begin position="671"/>
        <end position="694"/>
    </location>
</feature>
<proteinExistence type="predicted"/>
<feature type="region of interest" description="Disordered" evidence="2">
    <location>
        <begin position="718"/>
        <end position="863"/>
    </location>
</feature>
<feature type="coiled-coil region" evidence="1">
    <location>
        <begin position="625"/>
        <end position="652"/>
    </location>
</feature>
<feature type="compositionally biased region" description="Polar residues" evidence="2">
    <location>
        <begin position="297"/>
        <end position="307"/>
    </location>
</feature>
<feature type="compositionally biased region" description="Low complexity" evidence="2">
    <location>
        <begin position="411"/>
        <end position="425"/>
    </location>
</feature>
<feature type="region of interest" description="Disordered" evidence="2">
    <location>
        <begin position="17"/>
        <end position="38"/>
    </location>
</feature>
<feature type="region of interest" description="Disordered" evidence="2">
    <location>
        <begin position="80"/>
        <end position="129"/>
    </location>
</feature>
<feature type="compositionally biased region" description="Gly residues" evidence="2">
    <location>
        <begin position="891"/>
        <end position="915"/>
    </location>
</feature>
<feature type="compositionally biased region" description="Basic and acidic residues" evidence="2">
    <location>
        <begin position="312"/>
        <end position="331"/>
    </location>
</feature>
<feature type="region of interest" description="Disordered" evidence="2">
    <location>
        <begin position="366"/>
        <end position="391"/>
    </location>
</feature>
<gene>
    <name evidence="3" type="ORF">NKR23_g1682</name>
</gene>
<evidence type="ECO:0000313" key="4">
    <source>
        <dbReference type="Proteomes" id="UP001174694"/>
    </source>
</evidence>
<dbReference type="Proteomes" id="UP001174694">
    <property type="component" value="Unassembled WGS sequence"/>
</dbReference>
<feature type="compositionally biased region" description="Basic residues" evidence="2">
    <location>
        <begin position="28"/>
        <end position="37"/>
    </location>
</feature>
<keyword evidence="4" id="KW-1185">Reference proteome</keyword>
<sequence length="971" mass="105460">MTRIRLDSWFVSGDKTTLHAPDTVSSSRRARPGRRKSWCLSTGKELRASISALPSLSTMPTRHDIPVSIEIAEYLRNKTPPPTNYMSIPYPSSSSGDEADDETTKKVGRSFSLRRRQKESSRRRHRPGLLHLPDTAVSRKTVEDHRYIAISIPVAVADAVPQPWPRALPWETEWTWDRRDVTRPEWRTGRSRIEPETRSLRAYYEAPTTRTLVSDRGVVTVLKPVAEDRESPSLKSLMSQRSLEDLLCSLPSVRPKTAPSQPTSIRTFGDSPSNPGSPVQRTGSSRRSVTPLPDSPTGLSHQQQRPNTGEALARERPSSSHEAAAARRDRRQSDIWVRVQSLSVPAEETADSLMTLGNSSTETVIPTSLLADKEDSEKEKPGLSEAKSEKPALLDLSRSSWYASDTASRLSPTSPVVGSRPVSRSSTKDVDEAYKTVERLVEEGSAASSSRPTSSRTARAVESDSNVARGLQQRSSLTPVMVVASVRPETPPVPSLPLSLRGGELQIETSPKLQTMRVVSPITVAKTSPKDPFPLSLRSGVAASVSVAVESPEDSPTDSAPKPIRLDRAPGARTIRTQAATTPAAARTSSISRRAKKSTTEQVQTPADTPTTTKTGRPSSRSILLSRQGAHVYELEQRLRQLERNRDAWRDSLKPLLANLNRTLGRIRAERGDDADTDDRDRLPGQRAARGYPSWYSADAPRAATLSALDAEQSRLSLPVPLPSRPVSSAFPPPPKWTDTSIEEHRPRTAHQEGDRGRRRFFLVNPDETTTATTHQRADRRSASASTSTSSGGRQPRSASQQRYPASLRPRSLVMTGPGPSSRSGSASRGSSRTRQRPATAASAEQRLGRRRREEEEERERRTEARIEFLLTPGMVDLSQTARVYHFSSGAAGGESAGPDGDGGGGGGGKSGGAISGMDTLEPLMRELMGASGMGLGGLGEGEGQHPPSGDEEDSGDDDGEQDPAGVFAGF</sequence>
<protein>
    <submittedName>
        <fullName evidence="3">Uncharacterized protein</fullName>
    </submittedName>
</protein>
<accession>A0AA38RQ02</accession>